<protein>
    <submittedName>
        <fullName evidence="2">DNA-packaging protein</fullName>
    </submittedName>
</protein>
<comment type="caution">
    <text evidence="2">The sequence shown here is derived from an EMBL/GenBank/DDBJ whole genome shotgun (WGS) entry which is preliminary data.</text>
</comment>
<reference evidence="2 3" key="1">
    <citation type="submission" date="2022-07" db="EMBL/GenBank/DDBJ databases">
        <title>Genome Analysis of Selected Gammaproteobacteria from Nigerian Food snails.</title>
        <authorList>
            <person name="Okafor A.C."/>
        </authorList>
    </citation>
    <scope>NUCLEOTIDE SEQUENCE [LARGE SCALE GENOMIC DNA]</scope>
    <source>
        <strain evidence="2 3">Awg 2</strain>
    </source>
</reference>
<proteinExistence type="predicted"/>
<organism evidence="2 3">
    <name type="scientific">Metapseudomonas resinovorans</name>
    <name type="common">Pseudomonas resinovorans</name>
    <dbReference type="NCBI Taxonomy" id="53412"/>
    <lineage>
        <taxon>Bacteria</taxon>
        <taxon>Pseudomonadati</taxon>
        <taxon>Pseudomonadota</taxon>
        <taxon>Gammaproteobacteria</taxon>
        <taxon>Pseudomonadales</taxon>
        <taxon>Pseudomonadaceae</taxon>
        <taxon>Metapseudomonas</taxon>
    </lineage>
</organism>
<keyword evidence="1" id="KW-0175">Coiled coil</keyword>
<gene>
    <name evidence="2" type="ORF">NNO07_11040</name>
</gene>
<accession>A0ABT4Y428</accession>
<evidence type="ECO:0000256" key="1">
    <source>
        <dbReference type="SAM" id="Coils"/>
    </source>
</evidence>
<name>A0ABT4Y428_METRE</name>
<dbReference type="EMBL" id="JANEWF010000009">
    <property type="protein sequence ID" value="MDA8483608.1"/>
    <property type="molecule type" value="Genomic_DNA"/>
</dbReference>
<feature type="coiled-coil region" evidence="1">
    <location>
        <begin position="62"/>
        <end position="103"/>
    </location>
</feature>
<evidence type="ECO:0000313" key="3">
    <source>
        <dbReference type="Proteomes" id="UP001211689"/>
    </source>
</evidence>
<keyword evidence="3" id="KW-1185">Reference proteome</keyword>
<sequence length="213" mass="23358">MTWLDLLKRIISVLVLTGLVALVVSRAVGVVEDARQEGYQQGASKAQAEGEVVVERLRTMHAEAAADAARQAEADAKEAAKRLQEEQQRADRLAAELATQQRKHRTTTDRLTGEIARVNDLYREALDAQPKPLPACVFTAGWVRVYDEATGTILPQTGDSSRAAAPTTEARAAEQLDSGLNQSQVLEHHVRYAEQCRNTAAQLDLLIDHLRGK</sequence>
<evidence type="ECO:0000313" key="2">
    <source>
        <dbReference type="EMBL" id="MDA8483608.1"/>
    </source>
</evidence>
<dbReference type="RefSeq" id="WP_271470787.1">
    <property type="nucleotide sequence ID" value="NZ_JANEWF010000009.1"/>
</dbReference>
<dbReference type="Proteomes" id="UP001211689">
    <property type="component" value="Unassembled WGS sequence"/>
</dbReference>